<dbReference type="EMBL" id="JAPQKH010000002">
    <property type="protein sequence ID" value="KAJ5113727.1"/>
    <property type="molecule type" value="Genomic_DNA"/>
</dbReference>
<dbReference type="OrthoDB" id="10467903at2759"/>
<accession>A0A9W9G836</accession>
<keyword evidence="2" id="KW-1185">Reference proteome</keyword>
<reference evidence="1" key="1">
    <citation type="submission" date="2022-11" db="EMBL/GenBank/DDBJ databases">
        <authorList>
            <person name="Petersen C."/>
        </authorList>
    </citation>
    <scope>NUCLEOTIDE SEQUENCE</scope>
    <source>
        <strain evidence="1">IBT 30069</strain>
    </source>
</reference>
<comment type="caution">
    <text evidence="1">The sequence shown here is derived from an EMBL/GenBank/DDBJ whole genome shotgun (WGS) entry which is preliminary data.</text>
</comment>
<sequence length="189" mass="21030">MANTDIPCIDNMVGEAPWFYDHRAELVATLQSFKTEIEENPDPSDVPDTFLSVAKRLEKVNTDILAFRLMPNMQSTGNHNRTGVLEACGPVRIDKILIAMNELKKMLENEEASQACEVLAMIAAQIGMLRLKGTPDTDAAIMDDLAAEFDGEYMEVESPIDHAKCYLQNIWKTLNEGLPGCECDYCPSL</sequence>
<protein>
    <submittedName>
        <fullName evidence="1">Uncharacterized protein</fullName>
    </submittedName>
</protein>
<gene>
    <name evidence="1" type="ORF">N7456_002261</name>
</gene>
<proteinExistence type="predicted"/>
<reference evidence="1" key="2">
    <citation type="journal article" date="2023" name="IMA Fungus">
        <title>Comparative genomic study of the Penicillium genus elucidates a diverse pangenome and 15 lateral gene transfer events.</title>
        <authorList>
            <person name="Petersen C."/>
            <person name="Sorensen T."/>
            <person name="Nielsen M.R."/>
            <person name="Sondergaard T.E."/>
            <person name="Sorensen J.L."/>
            <person name="Fitzpatrick D.A."/>
            <person name="Frisvad J.C."/>
            <person name="Nielsen K.L."/>
        </authorList>
    </citation>
    <scope>NUCLEOTIDE SEQUENCE</scope>
    <source>
        <strain evidence="1">IBT 30069</strain>
    </source>
</reference>
<evidence type="ECO:0000313" key="1">
    <source>
        <dbReference type="EMBL" id="KAJ5113727.1"/>
    </source>
</evidence>
<organism evidence="1 2">
    <name type="scientific">Penicillium angulare</name>
    <dbReference type="NCBI Taxonomy" id="116970"/>
    <lineage>
        <taxon>Eukaryota</taxon>
        <taxon>Fungi</taxon>
        <taxon>Dikarya</taxon>
        <taxon>Ascomycota</taxon>
        <taxon>Pezizomycotina</taxon>
        <taxon>Eurotiomycetes</taxon>
        <taxon>Eurotiomycetidae</taxon>
        <taxon>Eurotiales</taxon>
        <taxon>Aspergillaceae</taxon>
        <taxon>Penicillium</taxon>
    </lineage>
</organism>
<dbReference type="AlphaFoldDB" id="A0A9W9G836"/>
<dbReference type="Proteomes" id="UP001149165">
    <property type="component" value="Unassembled WGS sequence"/>
</dbReference>
<evidence type="ECO:0000313" key="2">
    <source>
        <dbReference type="Proteomes" id="UP001149165"/>
    </source>
</evidence>
<name>A0A9W9G836_9EURO</name>